<gene>
    <name evidence="1" type="ORF">MLD38_031899</name>
</gene>
<evidence type="ECO:0000313" key="2">
    <source>
        <dbReference type="Proteomes" id="UP001057402"/>
    </source>
</evidence>
<comment type="caution">
    <text evidence="1">The sequence shown here is derived from an EMBL/GenBank/DDBJ whole genome shotgun (WGS) entry which is preliminary data.</text>
</comment>
<name>A0ACB9MQP7_9MYRT</name>
<protein>
    <submittedName>
        <fullName evidence="1">Uncharacterized protein</fullName>
    </submittedName>
</protein>
<dbReference type="EMBL" id="CM042888">
    <property type="protein sequence ID" value="KAI4326605.1"/>
    <property type="molecule type" value="Genomic_DNA"/>
</dbReference>
<keyword evidence="2" id="KW-1185">Reference proteome</keyword>
<evidence type="ECO:0000313" key="1">
    <source>
        <dbReference type="EMBL" id="KAI4326605.1"/>
    </source>
</evidence>
<proteinExistence type="predicted"/>
<accession>A0ACB9MQP7</accession>
<organism evidence="1 2">
    <name type="scientific">Melastoma candidum</name>
    <dbReference type="NCBI Taxonomy" id="119954"/>
    <lineage>
        <taxon>Eukaryota</taxon>
        <taxon>Viridiplantae</taxon>
        <taxon>Streptophyta</taxon>
        <taxon>Embryophyta</taxon>
        <taxon>Tracheophyta</taxon>
        <taxon>Spermatophyta</taxon>
        <taxon>Magnoliopsida</taxon>
        <taxon>eudicotyledons</taxon>
        <taxon>Gunneridae</taxon>
        <taxon>Pentapetalae</taxon>
        <taxon>rosids</taxon>
        <taxon>malvids</taxon>
        <taxon>Myrtales</taxon>
        <taxon>Melastomataceae</taxon>
        <taxon>Melastomatoideae</taxon>
        <taxon>Melastomateae</taxon>
        <taxon>Melastoma</taxon>
    </lineage>
</organism>
<reference evidence="2" key="1">
    <citation type="journal article" date="2023" name="Front. Plant Sci.">
        <title>Chromosomal-level genome assembly of Melastoma candidum provides insights into trichome evolution.</title>
        <authorList>
            <person name="Zhong Y."/>
            <person name="Wu W."/>
            <person name="Sun C."/>
            <person name="Zou P."/>
            <person name="Liu Y."/>
            <person name="Dai S."/>
            <person name="Zhou R."/>
        </authorList>
    </citation>
    <scope>NUCLEOTIDE SEQUENCE [LARGE SCALE GENOMIC DNA]</scope>
</reference>
<sequence length="407" mass="45024">MYRDLVGVIDVCFDVPFTFQGMDEGTTDVVAPAVERSDPKFLLAHMRRNSTGKIGGSCVRQPVASRFMRASMGSCHDLCKHGYRPVTETNKDTEPVLRKKSRISGSCGGADGENLGCMESGGCRRVAVEPKVRKEKGSLPRIGSNLSKGQPDRSRKTGSSKRTALNAGKDRLDVPDVGTSSNDMNMAEGKGQKEPELCTSQRNLADLHEPDSLPGPSSTKKPRLIRSLTERKIIVRTRSGESLLRMSSFLSSSSQESSSSRGGKSRTAVRKGLPLGEKDNPGKKLSFRRVTSLECQSDDYPLRKLRFKRTISREIQASSSENGRRNIRKVETHVAAEVKSRKQDRVMLRHRSMEKRQEGRRLFNNVIEETASKLVKVRKSKVKALVGAFETVISLQDKKVKAKAISC</sequence>
<dbReference type="Proteomes" id="UP001057402">
    <property type="component" value="Chromosome 9"/>
</dbReference>